<protein>
    <submittedName>
        <fullName evidence="2">DNA mismatch repair protein MutS</fullName>
    </submittedName>
</protein>
<keyword evidence="3" id="KW-1185">Reference proteome</keyword>
<dbReference type="AlphaFoldDB" id="A0A3T0TU86"/>
<accession>A0A3T0TU86</accession>
<dbReference type="SUPFAM" id="SSF160443">
    <property type="entry name" value="SMR domain-like"/>
    <property type="match status" value="1"/>
</dbReference>
<feature type="domain" description="Smr" evidence="1">
    <location>
        <begin position="14"/>
        <end position="85"/>
    </location>
</feature>
<evidence type="ECO:0000313" key="3">
    <source>
        <dbReference type="Proteomes" id="UP000256585"/>
    </source>
</evidence>
<dbReference type="Proteomes" id="UP000256585">
    <property type="component" value="Chromosome"/>
</dbReference>
<dbReference type="EMBL" id="CP033058">
    <property type="protein sequence ID" value="AZZ65665.1"/>
    <property type="molecule type" value="Genomic_DNA"/>
</dbReference>
<gene>
    <name evidence="2" type="ORF">DMC14_002625</name>
</gene>
<evidence type="ECO:0000259" key="1">
    <source>
        <dbReference type="PROSITE" id="PS50828"/>
    </source>
</evidence>
<dbReference type="InterPro" id="IPR002625">
    <property type="entry name" value="Smr_dom"/>
</dbReference>
<dbReference type="PROSITE" id="PS50828">
    <property type="entry name" value="SMR"/>
    <property type="match status" value="1"/>
</dbReference>
<dbReference type="InterPro" id="IPR036063">
    <property type="entry name" value="Smr_dom_sf"/>
</dbReference>
<dbReference type="OrthoDB" id="399137at2"/>
<evidence type="ECO:0000313" key="2">
    <source>
        <dbReference type="EMBL" id="AZZ65665.1"/>
    </source>
</evidence>
<reference evidence="2" key="1">
    <citation type="submission" date="2019-03" db="EMBL/GenBank/DDBJ databases">
        <title>Draft Sequence and Annotation of the Mycoplasma phocicerebrale Strain 1049T Genome.</title>
        <authorList>
            <person name="Frasca S.Jr."/>
            <person name="Kutish G.F."/>
            <person name="Castellanos Gell J."/>
            <person name="Michaels D.L."/>
            <person name="Brown D.R."/>
        </authorList>
    </citation>
    <scope>NUCLEOTIDE SEQUENCE</scope>
    <source>
        <strain evidence="2">1049</strain>
    </source>
</reference>
<name>A0A3T0TU86_9BACT</name>
<sequence length="85" mass="9533">MPSLSKGVLMGFQIDLHGKDSIEATAVVENALFSLESSDLYDYVDIVVGNGQGIIRHVALEIIEEQNFSYDFPNPRQAMIRVYKK</sequence>
<organism evidence="2 3">
    <name type="scientific">Metamycoplasma phocicerebrale</name>
    <dbReference type="NCBI Taxonomy" id="142649"/>
    <lineage>
        <taxon>Bacteria</taxon>
        <taxon>Bacillati</taxon>
        <taxon>Mycoplasmatota</taxon>
        <taxon>Mycoplasmoidales</taxon>
        <taxon>Metamycoplasmataceae</taxon>
        <taxon>Metamycoplasma</taxon>
    </lineage>
</organism>
<dbReference type="Gene3D" id="3.30.1370.110">
    <property type="match status" value="1"/>
</dbReference>
<dbReference type="KEGG" id="mphc:DMC14_002625"/>
<proteinExistence type="predicted"/>